<evidence type="ECO:0000256" key="4">
    <source>
        <dbReference type="ARBA" id="ARBA00023141"/>
    </source>
</evidence>
<evidence type="ECO:0000256" key="6">
    <source>
        <dbReference type="ARBA" id="ARBA00023239"/>
    </source>
</evidence>
<evidence type="ECO:0000256" key="2">
    <source>
        <dbReference type="ARBA" id="ARBA00013147"/>
    </source>
</evidence>
<evidence type="ECO:0000313" key="10">
    <source>
        <dbReference type="Proteomes" id="UP000006968"/>
    </source>
</evidence>
<evidence type="ECO:0000259" key="7">
    <source>
        <dbReference type="PROSITE" id="PS51171"/>
    </source>
</evidence>
<dbReference type="PROSITE" id="PS51671">
    <property type="entry name" value="ACT"/>
    <property type="match status" value="1"/>
</dbReference>
<feature type="domain" description="Prephenate dehydratase" evidence="7">
    <location>
        <begin position="7"/>
        <end position="225"/>
    </location>
</feature>
<keyword evidence="10" id="KW-1185">Reference proteome</keyword>
<protein>
    <recommendedName>
        <fullName evidence="2">prephenate dehydratase</fullName>
        <ecNumber evidence="2">4.2.1.51</ecNumber>
    </recommendedName>
</protein>
<dbReference type="InterPro" id="IPR001086">
    <property type="entry name" value="Preph_deHydtase"/>
</dbReference>
<evidence type="ECO:0000259" key="8">
    <source>
        <dbReference type="PROSITE" id="PS51671"/>
    </source>
</evidence>
<dbReference type="InterPro" id="IPR008242">
    <property type="entry name" value="Chor_mutase/pphenate_deHydtase"/>
</dbReference>
<reference evidence="9 10" key="1">
    <citation type="journal article" date="2013" name="BMC Genomics">
        <title>High quality de novo sequencing and assembly of the Saccharomyces arboricolus genome.</title>
        <authorList>
            <person name="Liti G."/>
            <person name="Nguyen Ba A.N."/>
            <person name="Blythe M."/>
            <person name="Mueller C.A."/>
            <person name="Bergstroem A."/>
            <person name="Cubillos F.A."/>
            <person name="Dafhnis-Calas F."/>
            <person name="Khoshraftar S."/>
            <person name="Malla S."/>
            <person name="Mehta N."/>
            <person name="Siow C.C."/>
            <person name="Warringer J."/>
            <person name="Moses A.M."/>
            <person name="Louis E.J."/>
            <person name="Nieduszynski C.A."/>
        </authorList>
    </citation>
    <scope>NUCLEOTIDE SEQUENCE [LARGE SCALE GENOMIC DNA]</scope>
    <source>
        <strain evidence="10">H-6 / AS 2.3317 / CBS 10644</strain>
    </source>
</reference>
<keyword evidence="4" id="KW-0057">Aromatic amino acid biosynthesis</keyword>
<dbReference type="CDD" id="cd13532">
    <property type="entry name" value="PBP2_PDT_like"/>
    <property type="match status" value="1"/>
</dbReference>
<feature type="domain" description="ACT" evidence="8">
    <location>
        <begin position="245"/>
        <end position="323"/>
    </location>
</feature>
<dbReference type="PROSITE" id="PS51171">
    <property type="entry name" value="PREPHENATE_DEHYDR_3"/>
    <property type="match status" value="1"/>
</dbReference>
<dbReference type="Gene3D" id="3.30.70.260">
    <property type="match status" value="1"/>
</dbReference>
<comment type="pathway">
    <text evidence="1">Amino-acid biosynthesis; L-phenylalanine biosynthesis; phenylpyruvate from prephenate: step 1/1.</text>
</comment>
<dbReference type="UniPathway" id="UPA00121">
    <property type="reaction ID" value="UER00345"/>
</dbReference>
<comment type="caution">
    <text evidence="9">The sequence shown here is derived from an EMBL/GenBank/DDBJ whole genome shotgun (WGS) entry which is preliminary data.</text>
</comment>
<dbReference type="Gene3D" id="3.40.190.10">
    <property type="entry name" value="Periplasmic binding protein-like II"/>
    <property type="match status" value="2"/>
</dbReference>
<dbReference type="CDD" id="cd04905">
    <property type="entry name" value="ACT_CM-PDT"/>
    <property type="match status" value="1"/>
</dbReference>
<dbReference type="PANTHER" id="PTHR21022:SF19">
    <property type="entry name" value="PREPHENATE DEHYDRATASE-RELATED"/>
    <property type="match status" value="1"/>
</dbReference>
<dbReference type="InterPro" id="IPR045865">
    <property type="entry name" value="ACT-like_dom_sf"/>
</dbReference>
<dbReference type="EC" id="4.2.1.51" evidence="2"/>
<dbReference type="SUPFAM" id="SSF53850">
    <property type="entry name" value="Periplasmic binding protein-like II"/>
    <property type="match status" value="1"/>
</dbReference>
<dbReference type="FunFam" id="3.30.70.260:FF:000101">
    <property type="entry name" value="Prephenate dehydratase"/>
    <property type="match status" value="1"/>
</dbReference>
<organism evidence="9 10">
    <name type="scientific">Saccharomyces arboricola (strain H-6 / AS 2.3317 / CBS 10644)</name>
    <name type="common">Yeast</name>
    <dbReference type="NCBI Taxonomy" id="1160507"/>
    <lineage>
        <taxon>Eukaryota</taxon>
        <taxon>Fungi</taxon>
        <taxon>Dikarya</taxon>
        <taxon>Ascomycota</taxon>
        <taxon>Saccharomycotina</taxon>
        <taxon>Saccharomycetes</taxon>
        <taxon>Saccharomycetales</taxon>
        <taxon>Saccharomycetaceae</taxon>
        <taxon>Saccharomyces</taxon>
    </lineage>
</organism>
<dbReference type="Proteomes" id="UP000006968">
    <property type="component" value="Chromosome XIV"/>
</dbReference>
<dbReference type="AlphaFoldDB" id="J8Q0B7"/>
<name>J8Q0B7_SACAR</name>
<dbReference type="OrthoDB" id="983542at2759"/>
<dbReference type="Pfam" id="PF00800">
    <property type="entry name" value="PDT"/>
    <property type="match status" value="1"/>
</dbReference>
<evidence type="ECO:0000256" key="1">
    <source>
        <dbReference type="ARBA" id="ARBA00004741"/>
    </source>
</evidence>
<dbReference type="InterPro" id="IPR002912">
    <property type="entry name" value="ACT_dom"/>
</dbReference>
<keyword evidence="3" id="KW-0028">Amino-acid biosynthesis</keyword>
<dbReference type="FunFam" id="3.40.190.10:FF:000254">
    <property type="entry name" value="Prephenate dehydratase"/>
    <property type="match status" value="1"/>
</dbReference>
<dbReference type="SUPFAM" id="SSF55021">
    <property type="entry name" value="ACT-like"/>
    <property type="match status" value="1"/>
</dbReference>
<keyword evidence="5" id="KW-0584">Phenylalanine biosynthesis</keyword>
<dbReference type="GO" id="GO:0005737">
    <property type="term" value="C:cytoplasm"/>
    <property type="evidence" value="ECO:0007669"/>
    <property type="project" value="TreeGrafter"/>
</dbReference>
<dbReference type="HOGENOM" id="CLU_035008_5_1_1"/>
<dbReference type="PANTHER" id="PTHR21022">
    <property type="entry name" value="PREPHENATE DEHYDRATASE P PROTEIN"/>
    <property type="match status" value="1"/>
</dbReference>
<dbReference type="EMBL" id="ALIE01000163">
    <property type="protein sequence ID" value="EJS42101.1"/>
    <property type="molecule type" value="Genomic_DNA"/>
</dbReference>
<evidence type="ECO:0000256" key="5">
    <source>
        <dbReference type="ARBA" id="ARBA00023222"/>
    </source>
</evidence>
<evidence type="ECO:0000256" key="3">
    <source>
        <dbReference type="ARBA" id="ARBA00022605"/>
    </source>
</evidence>
<dbReference type="PIRSF" id="PIRSF001500">
    <property type="entry name" value="Chor_mut_pdt_Ppr"/>
    <property type="match status" value="1"/>
</dbReference>
<sequence length="335" mass="38411">MNERGLKVLFLGPEGTYSHQAALQQFQCMPNVEYLPATSIPQCFDKLEKDASINYSVVPLENSTNGQVVFSYDLLRDRMMPKALSFTASTETNNRIQADIEVVAEQYVSITHCLISPIKLSNGIESLGKFQEVIIYSHPQVWGQVDGYLKSLEEKFPQLTFTRTDCSSTSASVNQCLQSQTACPDSILHLAIASETAARLYKAHIIGHSINDKLGNTTRFLVLARREDMRNNMFKHSELPQVNLLTFTIRQDDPGSLVDVLNVLKIHSLNMCSISSRPFHLNEDDRNWRYLFFIEYYTDKNAPEDNETFYKDISEKSKQWCLWGTFSRNKMYYHK</sequence>
<keyword evidence="6" id="KW-0456">Lyase</keyword>
<gene>
    <name evidence="9" type="ORF">SU7_2832</name>
</gene>
<dbReference type="GO" id="GO:0004664">
    <property type="term" value="F:prephenate dehydratase activity"/>
    <property type="evidence" value="ECO:0007669"/>
    <property type="project" value="UniProtKB-EC"/>
</dbReference>
<accession>J8Q0B7</accession>
<proteinExistence type="predicted"/>
<evidence type="ECO:0000313" key="9">
    <source>
        <dbReference type="EMBL" id="EJS42101.1"/>
    </source>
</evidence>
<dbReference type="GO" id="GO:0009094">
    <property type="term" value="P:L-phenylalanine biosynthetic process"/>
    <property type="evidence" value="ECO:0007669"/>
    <property type="project" value="UniProtKB-UniPathway"/>
</dbReference>